<protein>
    <submittedName>
        <fullName evidence="2">Replication-associated protein</fullName>
    </submittedName>
</protein>
<accession>A0A8A4XCJ8</accession>
<proteinExistence type="predicted"/>
<evidence type="ECO:0000256" key="1">
    <source>
        <dbReference type="SAM" id="MobiDB-lite"/>
    </source>
</evidence>
<name>A0A8A4XCJ8_9VIRU</name>
<reference evidence="2" key="1">
    <citation type="submission" date="2020-10" db="EMBL/GenBank/DDBJ databases">
        <title>CRESS DNA virus dark matter in the feces of wild birds.</title>
        <authorList>
            <person name="Yang S."/>
            <person name="Zhang W."/>
        </authorList>
    </citation>
    <scope>NUCLEOTIDE SEQUENCE</scope>
    <source>
        <strain evidence="2">Bbr34cir7</strain>
    </source>
</reference>
<organism evidence="2">
    <name type="scientific">Prunella montanella CRESS-DNA-virus sp</name>
    <dbReference type="NCBI Taxonomy" id="2815056"/>
    <lineage>
        <taxon>Viruses</taxon>
        <taxon>Monodnaviria</taxon>
        <taxon>Shotokuvirae</taxon>
        <taxon>Cressdnaviricota</taxon>
    </lineage>
</organism>
<evidence type="ECO:0000313" key="2">
    <source>
        <dbReference type="EMBL" id="QTE03552.1"/>
    </source>
</evidence>
<dbReference type="EMBL" id="MW182869">
    <property type="protein sequence ID" value="QTE03552.1"/>
    <property type="molecule type" value="Genomic_DNA"/>
</dbReference>
<feature type="region of interest" description="Disordered" evidence="1">
    <location>
        <begin position="276"/>
        <end position="301"/>
    </location>
</feature>
<sequence>MLAHLHCHLEGTELNASWILRAKMADDVRTATQLHSGQILPTVAGHLHARWARAEAMLGSAHCAFCSPSSMRTYGKNYKEHPSSVIRPTRADYKNRTAVEWDVRLDVVNGFTSSKALDHCVAHKDKIRFAFIGAEERPDNIGAIKATGTFNPQKPGSEEIHIHIAIVLEAPAKRHEVLELLRGPRSIGPGNEYAVPRNPKFTYAGWIAHHAKLEFKVNPDGPLKLYEYGDLPMDSYDEETCWKVVRILKKFGDEEMKQRFKSYSIKLDELKRMREEINAKTTEEEKDDEAPPAFAPSFQQLMQREKTGLQKKLGGDIQHFE</sequence>